<dbReference type="SMART" id="SM00473">
    <property type="entry name" value="PAN_AP"/>
    <property type="match status" value="1"/>
</dbReference>
<evidence type="ECO:0000256" key="2">
    <source>
        <dbReference type="SAM" id="SignalP"/>
    </source>
</evidence>
<feature type="compositionally biased region" description="Pro residues" evidence="1">
    <location>
        <begin position="198"/>
        <end position="214"/>
    </location>
</feature>
<feature type="domain" description="Apple" evidence="3">
    <location>
        <begin position="292"/>
        <end position="373"/>
    </location>
</feature>
<dbReference type="InterPro" id="IPR002477">
    <property type="entry name" value="Peptidoglycan-bd-like"/>
</dbReference>
<organism evidence="4 5">
    <name type="scientific">Thalassobaculum fulvum</name>
    <dbReference type="NCBI Taxonomy" id="1633335"/>
    <lineage>
        <taxon>Bacteria</taxon>
        <taxon>Pseudomonadati</taxon>
        <taxon>Pseudomonadota</taxon>
        <taxon>Alphaproteobacteria</taxon>
        <taxon>Rhodospirillales</taxon>
        <taxon>Thalassobaculaceae</taxon>
        <taxon>Thalassobaculum</taxon>
    </lineage>
</organism>
<reference evidence="4" key="1">
    <citation type="journal article" date="2014" name="Int. J. Syst. Evol. Microbiol.">
        <title>Complete genome sequence of Corynebacterium casei LMG S-19264T (=DSM 44701T), isolated from a smear-ripened cheese.</title>
        <authorList>
            <consortium name="US DOE Joint Genome Institute (JGI-PGF)"/>
            <person name="Walter F."/>
            <person name="Albersmeier A."/>
            <person name="Kalinowski J."/>
            <person name="Ruckert C."/>
        </authorList>
    </citation>
    <scope>NUCLEOTIDE SEQUENCE</scope>
    <source>
        <strain evidence="4">KCTC 42651</strain>
    </source>
</reference>
<dbReference type="InterPro" id="IPR052748">
    <property type="entry name" value="ISR_Activator"/>
</dbReference>
<evidence type="ECO:0000313" key="4">
    <source>
        <dbReference type="EMBL" id="GHD43286.1"/>
    </source>
</evidence>
<dbReference type="CDD" id="cd01099">
    <property type="entry name" value="PAN_AP_HGF"/>
    <property type="match status" value="1"/>
</dbReference>
<dbReference type="PANTHER" id="PTHR45011">
    <property type="entry name" value="DAP3-BINDING CELL DEATH ENHANCER 1"/>
    <property type="match status" value="1"/>
</dbReference>
<dbReference type="SUPFAM" id="SSF81901">
    <property type="entry name" value="HCP-like"/>
    <property type="match status" value="1"/>
</dbReference>
<dbReference type="AlphaFoldDB" id="A0A918XPF3"/>
<feature type="compositionally biased region" description="Pro residues" evidence="1">
    <location>
        <begin position="385"/>
        <end position="405"/>
    </location>
</feature>
<dbReference type="PROSITE" id="PS50948">
    <property type="entry name" value="PAN"/>
    <property type="match status" value="1"/>
</dbReference>
<feature type="compositionally biased region" description="Pro residues" evidence="1">
    <location>
        <begin position="668"/>
        <end position="682"/>
    </location>
</feature>
<dbReference type="InterPro" id="IPR036366">
    <property type="entry name" value="PGBDSf"/>
</dbReference>
<dbReference type="InterPro" id="IPR003609">
    <property type="entry name" value="Pan_app"/>
</dbReference>
<dbReference type="Gene3D" id="1.10.101.10">
    <property type="entry name" value="PGBD-like superfamily/PGBD"/>
    <property type="match status" value="1"/>
</dbReference>
<comment type="caution">
    <text evidence="4">The sequence shown here is derived from an EMBL/GenBank/DDBJ whole genome shotgun (WGS) entry which is preliminary data.</text>
</comment>
<evidence type="ECO:0000256" key="1">
    <source>
        <dbReference type="SAM" id="MobiDB-lite"/>
    </source>
</evidence>
<dbReference type="Gene3D" id="1.25.40.10">
    <property type="entry name" value="Tetratricopeptide repeat domain"/>
    <property type="match status" value="1"/>
</dbReference>
<dbReference type="PANTHER" id="PTHR45011:SF1">
    <property type="entry name" value="DAP3-BINDING CELL DEATH ENHANCER 1"/>
    <property type="match status" value="1"/>
</dbReference>
<sequence>MGLSLTRLLARGSVAVCIAALLSTGIAVPAVAETGVTDCDTYASDPDDPHRKAPGVPITKVGLGAVLSCGIAAGIHSDEPRLRYLLGRSNAAVGAAAEAIKQFKMAADAGYPMAQFRIGLAHQKGVGFAVDPAAARQWHRKAADGGVPIAQFLLARMFERGEGGPASTDQALHYYRLAAKGGIEEAEAKVAELGTVKAPPPATTAPATTPPAQPSAPKDMVLAIQTMLGTLGYDAGTPDGLMGRRTRSAISQFQRDRGLTVDGIPDAELQEKLTAAVDAMAAARPKRIAEPAPPALANFRRTGNAAISGHNDRHLTGVSPEDCAKACVAETAFACRSFDYYKGQNRCDLSARSADQVGGLATGGSYDAYDHYARPAPAIAAAPSPAAPSPAAPPPAAPIPAPPRPVAAPAPPAPLIVATSPGFVPDEGVEVRFENLPAKGQDWLAIAGKGQTPQQYFDLVMLAGRPTSGTHRFKPLPPGDYEVRLYTDWPAGGYAIVASVPVSVVAPTPLPAAPPPAAPPPAAPPPAAPLPAAPLPAAPLAAAPVPPAAVTATVAGAWTAEGPATTLNLDQVMDLVEGTLGNPDGRFEGSFSDGQLTGLWAIPDGTAGAACQGSRLGATRWGKLEAVLSADGNVLDGRWGSCDTPPTRPFNARRRDAPARSSSAPARVPTPAPTAAPVPAPEPAAAAVPEPSPVVSGILDCEARDLSQDGLSCKKLKSEQIFAAGRDGQHRIACAAGKFAGLLPGGRLRTCELAAPTTLVPEDMDGATVSCPGGIVQFDEHGLDRCEGRDDPVVFAGNGRSYACGYTILYRQQDKASGTWQVSLIECNANSGGAVAMASPLGELRCGSASLHADLAPRGCSRAAAVAFTWAYDGEAYDCPQGSAFSFLPDGSLKSMPDGCTTDNAAFKARLAQGGLPEPACNIWAPNRYAKDGPPGRPTVISARCEEKDIVDELVLRPGRPARVLCESGYRMRGDGTVTDCTLAAPARIPVPDAGGTPASCRDRLQMTADGTVMRCTLAEPSAVQVTLPGGGGGVCAGGELLLFPDGTLRQCETLAQPVDVQTARARLTCGSLSYGTRNGVPNLSRCGLAAKGDARDGDGNRVSCDPAGGSATVALTGDGGIDVKRHAKGGDGLCKPGS</sequence>
<dbReference type="InterPro" id="IPR036365">
    <property type="entry name" value="PGBD-like_sf"/>
</dbReference>
<keyword evidence="2" id="KW-0732">Signal</keyword>
<feature type="region of interest" description="Disordered" evidence="1">
    <location>
        <begin position="638"/>
        <end position="689"/>
    </location>
</feature>
<proteinExistence type="predicted"/>
<feature type="region of interest" description="Disordered" evidence="1">
    <location>
        <begin position="380"/>
        <end position="405"/>
    </location>
</feature>
<evidence type="ECO:0000313" key="5">
    <source>
        <dbReference type="Proteomes" id="UP000630353"/>
    </source>
</evidence>
<accession>A0A918XPF3</accession>
<name>A0A918XPF3_9PROT</name>
<protein>
    <recommendedName>
        <fullName evidence="3">Apple domain-containing protein</fullName>
    </recommendedName>
</protein>
<feature type="chain" id="PRO_5037564446" description="Apple domain-containing protein" evidence="2">
    <location>
        <begin position="33"/>
        <end position="1139"/>
    </location>
</feature>
<reference evidence="4" key="2">
    <citation type="submission" date="2020-09" db="EMBL/GenBank/DDBJ databases">
        <authorList>
            <person name="Sun Q."/>
            <person name="Kim S."/>
        </authorList>
    </citation>
    <scope>NUCLEOTIDE SEQUENCE</scope>
    <source>
        <strain evidence="4">KCTC 42651</strain>
    </source>
</reference>
<dbReference type="RefSeq" id="WP_189987755.1">
    <property type="nucleotide sequence ID" value="NZ_BMZS01000002.1"/>
</dbReference>
<dbReference type="SUPFAM" id="SSF47090">
    <property type="entry name" value="PGBD-like"/>
    <property type="match status" value="1"/>
</dbReference>
<dbReference type="Proteomes" id="UP000630353">
    <property type="component" value="Unassembled WGS sequence"/>
</dbReference>
<dbReference type="Pfam" id="PF00024">
    <property type="entry name" value="PAN_1"/>
    <property type="match status" value="1"/>
</dbReference>
<dbReference type="EMBL" id="BMZS01000002">
    <property type="protein sequence ID" value="GHD43286.1"/>
    <property type="molecule type" value="Genomic_DNA"/>
</dbReference>
<dbReference type="SMART" id="SM00671">
    <property type="entry name" value="SEL1"/>
    <property type="match status" value="2"/>
</dbReference>
<feature type="signal peptide" evidence="2">
    <location>
        <begin position="1"/>
        <end position="32"/>
    </location>
</feature>
<feature type="region of interest" description="Disordered" evidence="1">
    <location>
        <begin position="197"/>
        <end position="216"/>
    </location>
</feature>
<evidence type="ECO:0000259" key="3">
    <source>
        <dbReference type="PROSITE" id="PS50948"/>
    </source>
</evidence>
<dbReference type="InterPro" id="IPR006597">
    <property type="entry name" value="Sel1-like"/>
</dbReference>
<dbReference type="Pfam" id="PF01471">
    <property type="entry name" value="PG_binding_1"/>
    <property type="match status" value="1"/>
</dbReference>
<dbReference type="Gene3D" id="3.50.4.10">
    <property type="entry name" value="Hepatocyte Growth Factor"/>
    <property type="match status" value="1"/>
</dbReference>
<dbReference type="Pfam" id="PF08238">
    <property type="entry name" value="Sel1"/>
    <property type="match status" value="2"/>
</dbReference>
<gene>
    <name evidence="4" type="ORF">GCM10017083_09210</name>
</gene>
<dbReference type="InterPro" id="IPR011990">
    <property type="entry name" value="TPR-like_helical_dom_sf"/>
</dbReference>
<dbReference type="SUPFAM" id="SSF57414">
    <property type="entry name" value="Hairpin loop containing domain-like"/>
    <property type="match status" value="1"/>
</dbReference>
<keyword evidence="5" id="KW-1185">Reference proteome</keyword>